<dbReference type="GO" id="GO:0003906">
    <property type="term" value="F:DNA-(apurinic or apyrimidinic site) endonuclease activity"/>
    <property type="evidence" value="ECO:0007669"/>
    <property type="project" value="TreeGrafter"/>
</dbReference>
<keyword evidence="10" id="KW-1185">Reference proteome</keyword>
<accession>A0A6F8ZD22</accession>
<comment type="cofactor">
    <cofactor evidence="1">
        <name>Zn(2+)</name>
        <dbReference type="ChEBI" id="CHEBI:29105"/>
    </cofactor>
</comment>
<keyword evidence="3" id="KW-0479">Metal-binding</keyword>
<dbReference type="SMART" id="SM00518">
    <property type="entry name" value="AP2Ec"/>
    <property type="match status" value="1"/>
</dbReference>
<evidence type="ECO:0000256" key="5">
    <source>
        <dbReference type="ARBA" id="ARBA00022801"/>
    </source>
</evidence>
<evidence type="ECO:0000313" key="9">
    <source>
        <dbReference type="EMBL" id="CAB1127916.1"/>
    </source>
</evidence>
<dbReference type="Proteomes" id="UP000503399">
    <property type="component" value="Chromosome"/>
</dbReference>
<dbReference type="GO" id="GO:0003677">
    <property type="term" value="F:DNA binding"/>
    <property type="evidence" value="ECO:0007669"/>
    <property type="project" value="InterPro"/>
</dbReference>
<evidence type="ECO:0000256" key="6">
    <source>
        <dbReference type="ARBA" id="ARBA00022833"/>
    </source>
</evidence>
<dbReference type="InterPro" id="IPR018246">
    <property type="entry name" value="AP_endonuc_F2_Zn_BS"/>
</dbReference>
<evidence type="ECO:0000256" key="2">
    <source>
        <dbReference type="ARBA" id="ARBA00005340"/>
    </source>
</evidence>
<keyword evidence="4" id="KW-0227">DNA damage</keyword>
<dbReference type="InterPro" id="IPR013022">
    <property type="entry name" value="Xyl_isomerase-like_TIM-brl"/>
</dbReference>
<keyword evidence="5 9" id="KW-0378">Hydrolase</keyword>
<dbReference type="GO" id="GO:0006284">
    <property type="term" value="P:base-excision repair"/>
    <property type="evidence" value="ECO:0007669"/>
    <property type="project" value="TreeGrafter"/>
</dbReference>
<protein>
    <submittedName>
        <fullName evidence="9">Putative endonuclease 4</fullName>
        <ecNumber evidence="9">3.1.21.2</ecNumber>
    </submittedName>
</protein>
<dbReference type="Gene3D" id="3.20.20.150">
    <property type="entry name" value="Divalent-metal-dependent TIM barrel enzymes"/>
    <property type="match status" value="1"/>
</dbReference>
<dbReference type="GO" id="GO:0008833">
    <property type="term" value="F:deoxyribonuclease IV (phage-T4-induced) activity"/>
    <property type="evidence" value="ECO:0007669"/>
    <property type="project" value="UniProtKB-EC"/>
</dbReference>
<dbReference type="Pfam" id="PF01261">
    <property type="entry name" value="AP_endonuc_2"/>
    <property type="match status" value="1"/>
</dbReference>
<dbReference type="SUPFAM" id="SSF51658">
    <property type="entry name" value="Xylose isomerase-like"/>
    <property type="match status" value="1"/>
</dbReference>
<dbReference type="InterPro" id="IPR036237">
    <property type="entry name" value="Xyl_isomerase-like_sf"/>
</dbReference>
<dbReference type="PANTHER" id="PTHR21445:SF0">
    <property type="entry name" value="APURINIC-APYRIMIDINIC ENDONUCLEASE"/>
    <property type="match status" value="1"/>
</dbReference>
<dbReference type="EC" id="3.1.21.2" evidence="9"/>
<dbReference type="AlphaFoldDB" id="A0A6F8ZD22"/>
<keyword evidence="9" id="KW-0540">Nuclease</keyword>
<dbReference type="PROSITE" id="PS00729">
    <property type="entry name" value="AP_NUCLEASE_F2_1"/>
    <property type="match status" value="1"/>
</dbReference>
<sequence>MRIGCHLSVAKGYAAAVARAPGLGANCFQYFTKNPRGFRNAKPVDQADAARGRELLAQEDVVTIGHAPYLINLASPDDELYHLSIEALVGDLVVAEARGSYGVVVHCGKGKDRDRAWALARMQEALATVLGRYSGPVRLLLENTAGQGSEIGTTLEELLLLAEPFAPERLGFCFDTQHAFAAGVVPDGEVTAFPGFAEPRYLDRLGAIHLNDSMVPFGARRDRHELIGQGFIGPRRIRAVLADPRLQTVPFYLETPVAKEAQYADEIRTCHALLAGDPDALALTNRDAPAEGGARIPE</sequence>
<dbReference type="GO" id="GO:0008081">
    <property type="term" value="F:phosphoric diester hydrolase activity"/>
    <property type="evidence" value="ECO:0007669"/>
    <property type="project" value="TreeGrafter"/>
</dbReference>
<evidence type="ECO:0000256" key="7">
    <source>
        <dbReference type="ARBA" id="ARBA00023204"/>
    </source>
</evidence>
<evidence type="ECO:0000259" key="8">
    <source>
        <dbReference type="Pfam" id="PF01261"/>
    </source>
</evidence>
<dbReference type="InterPro" id="IPR001719">
    <property type="entry name" value="AP_endonuc_2"/>
</dbReference>
<gene>
    <name evidence="9" type="primary">nfo</name>
    <name evidence="9" type="ORF">R50_0410</name>
</gene>
<dbReference type="PANTHER" id="PTHR21445">
    <property type="entry name" value="ENDONUCLEASE IV ENDODEOXYRIBONUCLEASE IV"/>
    <property type="match status" value="1"/>
</dbReference>
<feature type="domain" description="Xylose isomerase-like TIM barrel" evidence="8">
    <location>
        <begin position="20"/>
        <end position="268"/>
    </location>
</feature>
<dbReference type="KEGG" id="hfv:R50_0410"/>
<organism evidence="9 10">
    <name type="scientific">Candidatus Hydrogenisulfobacillus filiaventi</name>
    <dbReference type="NCBI Taxonomy" id="2707344"/>
    <lineage>
        <taxon>Bacteria</taxon>
        <taxon>Bacillati</taxon>
        <taxon>Bacillota</taxon>
        <taxon>Clostridia</taxon>
        <taxon>Eubacteriales</taxon>
        <taxon>Clostridiales Family XVII. Incertae Sedis</taxon>
        <taxon>Candidatus Hydrogenisulfobacillus</taxon>
    </lineage>
</organism>
<evidence type="ECO:0000256" key="1">
    <source>
        <dbReference type="ARBA" id="ARBA00001947"/>
    </source>
</evidence>
<keyword evidence="9" id="KW-0255">Endonuclease</keyword>
<dbReference type="CDD" id="cd00019">
    <property type="entry name" value="AP2Ec"/>
    <property type="match status" value="1"/>
</dbReference>
<reference evidence="9 10" key="1">
    <citation type="submission" date="2020-02" db="EMBL/GenBank/DDBJ databases">
        <authorList>
            <person name="Hogendoorn C."/>
        </authorList>
    </citation>
    <scope>NUCLEOTIDE SEQUENCE [LARGE SCALE GENOMIC DNA]</scope>
    <source>
        <strain evidence="9">R501</strain>
    </source>
</reference>
<dbReference type="GO" id="GO:0008270">
    <property type="term" value="F:zinc ion binding"/>
    <property type="evidence" value="ECO:0007669"/>
    <property type="project" value="InterPro"/>
</dbReference>
<dbReference type="NCBIfam" id="TIGR00587">
    <property type="entry name" value="nfo"/>
    <property type="match status" value="1"/>
</dbReference>
<keyword evidence="6" id="KW-0862">Zinc</keyword>
<dbReference type="PROSITE" id="PS00731">
    <property type="entry name" value="AP_NUCLEASE_F2_3"/>
    <property type="match status" value="1"/>
</dbReference>
<evidence type="ECO:0000256" key="3">
    <source>
        <dbReference type="ARBA" id="ARBA00022723"/>
    </source>
</evidence>
<dbReference type="EMBL" id="LR778114">
    <property type="protein sequence ID" value="CAB1127916.1"/>
    <property type="molecule type" value="Genomic_DNA"/>
</dbReference>
<comment type="similarity">
    <text evidence="2">Belongs to the AP endonuclease 2 family.</text>
</comment>
<keyword evidence="7" id="KW-0234">DNA repair</keyword>
<dbReference type="PROSITE" id="PS51432">
    <property type="entry name" value="AP_NUCLEASE_F2_4"/>
    <property type="match status" value="1"/>
</dbReference>
<proteinExistence type="inferred from homology"/>
<evidence type="ECO:0000256" key="4">
    <source>
        <dbReference type="ARBA" id="ARBA00022763"/>
    </source>
</evidence>
<name>A0A6F8ZD22_9FIRM</name>
<evidence type="ECO:0000313" key="10">
    <source>
        <dbReference type="Proteomes" id="UP000503399"/>
    </source>
</evidence>